<dbReference type="Proteomes" id="UP000261948">
    <property type="component" value="Unassembled WGS sequence"/>
</dbReference>
<name>A0A373FBB3_COMTE</name>
<accession>A0A373FBB3</accession>
<dbReference type="Gene3D" id="3.30.70.3580">
    <property type="entry name" value="Antirestriction protein"/>
    <property type="match status" value="1"/>
</dbReference>
<reference evidence="2 3" key="1">
    <citation type="submission" date="2018-08" db="EMBL/GenBank/DDBJ databases">
        <title>Comamonas testosteroni strain SWCO2.</title>
        <authorList>
            <person name="Jiang N."/>
            <person name="Zhang X.Z."/>
        </authorList>
    </citation>
    <scope>NUCLEOTIDE SEQUENCE [LARGE SCALE GENOMIC DNA]</scope>
    <source>
        <strain evidence="2 3">SWCO2</strain>
    </source>
</reference>
<organism evidence="2 3">
    <name type="scientific">Comamonas testosteroni</name>
    <name type="common">Pseudomonas testosteroni</name>
    <dbReference type="NCBI Taxonomy" id="285"/>
    <lineage>
        <taxon>Bacteria</taxon>
        <taxon>Pseudomonadati</taxon>
        <taxon>Pseudomonadota</taxon>
        <taxon>Betaproteobacteria</taxon>
        <taxon>Burkholderiales</taxon>
        <taxon>Comamonadaceae</taxon>
        <taxon>Comamonas</taxon>
    </lineage>
</organism>
<keyword evidence="3" id="KW-1185">Reference proteome</keyword>
<comment type="similarity">
    <text evidence="1">Belongs to the antirestriction protein family.</text>
</comment>
<dbReference type="InterPro" id="IPR042297">
    <property type="entry name" value="Antirestriction_sf"/>
</dbReference>
<evidence type="ECO:0000313" key="3">
    <source>
        <dbReference type="Proteomes" id="UP000261948"/>
    </source>
</evidence>
<proteinExistence type="inferred from homology"/>
<dbReference type="InterPro" id="IPR004914">
    <property type="entry name" value="Antirestrict"/>
</dbReference>
<dbReference type="OrthoDB" id="1164967at2"/>
<evidence type="ECO:0000256" key="1">
    <source>
        <dbReference type="ARBA" id="ARBA00008618"/>
    </source>
</evidence>
<dbReference type="AlphaFoldDB" id="A0A373FBB3"/>
<dbReference type="EMBL" id="QURR01000029">
    <property type="protein sequence ID" value="RGE41360.1"/>
    <property type="molecule type" value="Genomic_DNA"/>
</dbReference>
<sequence length="150" mass="16907">MTSYIPEAKESSSIAMQKVAEAKLFDFLPSMFGKYYLLGESVVYSTMRDLCSSYSGGHWEYFDLTNGGRFMRLSSDAELEVSVTGNYFQERISCEGACLIVNLLVLGRLGESILDRGDEDAAEHLFNQRDLLMDFARTHGESEKIMRAID</sequence>
<evidence type="ECO:0000313" key="2">
    <source>
        <dbReference type="EMBL" id="RGE41360.1"/>
    </source>
</evidence>
<protein>
    <submittedName>
        <fullName evidence="2">Antirestriction protein</fullName>
    </submittedName>
</protein>
<comment type="caution">
    <text evidence="2">The sequence shown here is derived from an EMBL/GenBank/DDBJ whole genome shotgun (WGS) entry which is preliminary data.</text>
</comment>
<gene>
    <name evidence="2" type="ORF">DZC30_18805</name>
</gene>
<dbReference type="Pfam" id="PF03230">
    <property type="entry name" value="Antirestrict"/>
    <property type="match status" value="1"/>
</dbReference>